<dbReference type="InterPro" id="IPR023000">
    <property type="entry name" value="Shikimate_kinase_CS"/>
</dbReference>
<dbReference type="NCBIfam" id="NF010552">
    <property type="entry name" value="PRK13946.1"/>
    <property type="match status" value="1"/>
</dbReference>
<evidence type="ECO:0000256" key="2">
    <source>
        <dbReference type="ARBA" id="ARBA00006997"/>
    </source>
</evidence>
<keyword evidence="4 11" id="KW-0028">Amino-acid biosynthesis</keyword>
<dbReference type="PANTHER" id="PTHR21087">
    <property type="entry name" value="SHIKIMATE KINASE"/>
    <property type="match status" value="1"/>
</dbReference>
<dbReference type="GO" id="GO:0004765">
    <property type="term" value="F:shikimate kinase activity"/>
    <property type="evidence" value="ECO:0007669"/>
    <property type="project" value="UniProtKB-EC"/>
</dbReference>
<evidence type="ECO:0000256" key="4">
    <source>
        <dbReference type="ARBA" id="ARBA00022605"/>
    </source>
</evidence>
<comment type="caution">
    <text evidence="11">Lacks conserved residue(s) required for the propagation of feature annotation.</text>
</comment>
<dbReference type="PRINTS" id="PR01100">
    <property type="entry name" value="SHIKIMTKNASE"/>
</dbReference>
<comment type="caution">
    <text evidence="12">The sequence shown here is derived from an EMBL/GenBank/DDBJ whole genome shotgun (WGS) entry which is preliminary data.</text>
</comment>
<comment type="cofactor">
    <cofactor evidence="11">
        <name>Mg(2+)</name>
        <dbReference type="ChEBI" id="CHEBI:18420"/>
    </cofactor>
    <text evidence="11">Binds 1 Mg(2+) ion per subunit.</text>
</comment>
<dbReference type="HAMAP" id="MF_00109">
    <property type="entry name" value="Shikimate_kinase"/>
    <property type="match status" value="1"/>
</dbReference>
<evidence type="ECO:0000256" key="1">
    <source>
        <dbReference type="ARBA" id="ARBA00004842"/>
    </source>
</evidence>
<protein>
    <recommendedName>
        <fullName evidence="3 11">Shikimate kinase</fullName>
        <shortName evidence="11">SK</shortName>
        <ecNumber evidence="3 11">2.7.1.71</ecNumber>
    </recommendedName>
</protein>
<evidence type="ECO:0000256" key="8">
    <source>
        <dbReference type="ARBA" id="ARBA00022840"/>
    </source>
</evidence>
<dbReference type="CDD" id="cd00464">
    <property type="entry name" value="SK"/>
    <property type="match status" value="1"/>
</dbReference>
<keyword evidence="7 11" id="KW-0418">Kinase</keyword>
<dbReference type="PROSITE" id="PS01128">
    <property type="entry name" value="SHIKIMATE_KINASE"/>
    <property type="match status" value="1"/>
</dbReference>
<feature type="binding site" evidence="11">
    <location>
        <position position="74"/>
    </location>
    <ligand>
        <name>substrate</name>
    </ligand>
</feature>
<feature type="binding site" evidence="11">
    <location>
        <position position="50"/>
    </location>
    <ligand>
        <name>substrate</name>
    </ligand>
</feature>
<keyword evidence="8 11" id="KW-0067">ATP-binding</keyword>
<comment type="similarity">
    <text evidence="2 11">Belongs to the shikimate kinase family.</text>
</comment>
<dbReference type="Pfam" id="PF01202">
    <property type="entry name" value="SKI"/>
    <property type="match status" value="1"/>
</dbReference>
<evidence type="ECO:0000256" key="5">
    <source>
        <dbReference type="ARBA" id="ARBA00022679"/>
    </source>
</evidence>
<comment type="catalytic activity">
    <reaction evidence="10 11">
        <text>shikimate + ATP = 3-phosphoshikimate + ADP + H(+)</text>
        <dbReference type="Rhea" id="RHEA:13121"/>
        <dbReference type="ChEBI" id="CHEBI:15378"/>
        <dbReference type="ChEBI" id="CHEBI:30616"/>
        <dbReference type="ChEBI" id="CHEBI:36208"/>
        <dbReference type="ChEBI" id="CHEBI:145989"/>
        <dbReference type="ChEBI" id="CHEBI:456216"/>
        <dbReference type="EC" id="2.7.1.71"/>
    </reaction>
</comment>
<feature type="binding site" evidence="11">
    <location>
        <position position="32"/>
    </location>
    <ligand>
        <name>Mg(2+)</name>
        <dbReference type="ChEBI" id="CHEBI:18420"/>
    </ligand>
</feature>
<keyword evidence="6 11" id="KW-0547">Nucleotide-binding</keyword>
<dbReference type="Proteomes" id="UP001477870">
    <property type="component" value="Unassembled WGS sequence"/>
</dbReference>
<dbReference type="Gene3D" id="3.40.50.300">
    <property type="entry name" value="P-loop containing nucleotide triphosphate hydrolases"/>
    <property type="match status" value="1"/>
</dbReference>
<dbReference type="InterPro" id="IPR027417">
    <property type="entry name" value="P-loop_NTPase"/>
</dbReference>
<dbReference type="EMBL" id="JBBMQO010000007">
    <property type="protein sequence ID" value="MEM5502602.1"/>
    <property type="molecule type" value="Genomic_DNA"/>
</dbReference>
<evidence type="ECO:0000256" key="10">
    <source>
        <dbReference type="ARBA" id="ARBA00048567"/>
    </source>
</evidence>
<dbReference type="SUPFAM" id="SSF52540">
    <property type="entry name" value="P-loop containing nucleoside triphosphate hydrolases"/>
    <property type="match status" value="1"/>
</dbReference>
<comment type="subcellular location">
    <subcellularLocation>
        <location evidence="11">Cytoplasm</location>
    </subcellularLocation>
</comment>
<keyword evidence="9 11" id="KW-0057">Aromatic amino acid biosynthesis</keyword>
<dbReference type="RefSeq" id="WP_018690232.1">
    <property type="nucleotide sequence ID" value="NZ_JBBMQO010000007.1"/>
</dbReference>
<keyword evidence="5 11" id="KW-0808">Transferase</keyword>
<dbReference type="InterPro" id="IPR000623">
    <property type="entry name" value="Shikimate_kinase/TSH1"/>
</dbReference>
<evidence type="ECO:0000256" key="11">
    <source>
        <dbReference type="HAMAP-Rule" id="MF_00109"/>
    </source>
</evidence>
<keyword evidence="11" id="KW-0479">Metal-binding</keyword>
<dbReference type="InterPro" id="IPR031322">
    <property type="entry name" value="Shikimate/glucono_kinase"/>
</dbReference>
<feature type="binding site" evidence="11">
    <location>
        <position position="96"/>
    </location>
    <ligand>
        <name>substrate</name>
    </ligand>
</feature>
<keyword evidence="11" id="KW-0460">Magnesium</keyword>
<evidence type="ECO:0000313" key="12">
    <source>
        <dbReference type="EMBL" id="MEM5502602.1"/>
    </source>
</evidence>
<evidence type="ECO:0000256" key="7">
    <source>
        <dbReference type="ARBA" id="ARBA00022777"/>
    </source>
</evidence>
<comment type="subunit">
    <text evidence="11">Monomer.</text>
</comment>
<name>A0ABU9T917_9HYPH</name>
<evidence type="ECO:0000256" key="9">
    <source>
        <dbReference type="ARBA" id="ARBA00023141"/>
    </source>
</evidence>
<comment type="pathway">
    <text evidence="1 11">Metabolic intermediate biosynthesis; chorismate biosynthesis; chorismate from D-erythrose 4-phosphate and phosphoenolpyruvate: step 5/7.</text>
</comment>
<dbReference type="EC" id="2.7.1.71" evidence="3 11"/>
<evidence type="ECO:0000256" key="6">
    <source>
        <dbReference type="ARBA" id="ARBA00022741"/>
    </source>
</evidence>
<gene>
    <name evidence="11" type="primary">aroK</name>
    <name evidence="12" type="ORF">WNY59_13480</name>
</gene>
<dbReference type="PANTHER" id="PTHR21087:SF16">
    <property type="entry name" value="SHIKIMATE KINASE 1, CHLOROPLASTIC"/>
    <property type="match status" value="1"/>
</dbReference>
<feature type="binding site" evidence="11">
    <location>
        <position position="134"/>
    </location>
    <ligand>
        <name>ATP</name>
        <dbReference type="ChEBI" id="CHEBI:30616"/>
    </ligand>
</feature>
<feature type="binding site" evidence="11">
    <location>
        <begin position="28"/>
        <end position="33"/>
    </location>
    <ligand>
        <name>ATP</name>
        <dbReference type="ChEBI" id="CHEBI:30616"/>
    </ligand>
</feature>
<proteinExistence type="inferred from homology"/>
<organism evidence="12 13">
    <name type="scientific">Ahrensia kielensis</name>
    <dbReference type="NCBI Taxonomy" id="76980"/>
    <lineage>
        <taxon>Bacteria</taxon>
        <taxon>Pseudomonadati</taxon>
        <taxon>Pseudomonadota</taxon>
        <taxon>Alphaproteobacteria</taxon>
        <taxon>Hyphomicrobiales</taxon>
        <taxon>Ahrensiaceae</taxon>
        <taxon>Ahrensia</taxon>
    </lineage>
</organism>
<keyword evidence="11" id="KW-0963">Cytoplasm</keyword>
<evidence type="ECO:0000256" key="3">
    <source>
        <dbReference type="ARBA" id="ARBA00012154"/>
    </source>
</evidence>
<sequence>MDMATKKRAANVRNLIGDQTIALVGLMGAGKSAIGRKLALALDLPFIDADTEIEAAAKMPVAEIFEAYGEPEFRRLEASVIKRVLESGPQVLATGGGAFINEATRDIIHQNGVSLWLSAEIDLLMTRVSKKATRPLLKNPNPRAIMLDLIDKRYPIYAKANIEVLSEDLTKDEMACIVIKALDDHLSAQSNQNGKSSRHA</sequence>
<accession>A0ABU9T917</accession>
<evidence type="ECO:0000313" key="13">
    <source>
        <dbReference type="Proteomes" id="UP001477870"/>
    </source>
</evidence>
<reference evidence="12 13" key="1">
    <citation type="submission" date="2024-03" db="EMBL/GenBank/DDBJ databases">
        <title>Community enrichment and isolation of bacterial strains for fucoidan degradation.</title>
        <authorList>
            <person name="Sichert A."/>
        </authorList>
    </citation>
    <scope>NUCLEOTIDE SEQUENCE [LARGE SCALE GENOMIC DNA]</scope>
    <source>
        <strain evidence="12 13">AS62</strain>
    </source>
</reference>
<keyword evidence="13" id="KW-1185">Reference proteome</keyword>
<comment type="function">
    <text evidence="11">Catalyzes the specific phosphorylation of the 3-hydroxyl group of shikimic acid using ATP as a cosubstrate.</text>
</comment>
<feature type="binding site" evidence="11">
    <location>
        <position position="153"/>
    </location>
    <ligand>
        <name>substrate</name>
    </ligand>
</feature>